<comment type="caution">
    <text evidence="1">The sequence shown here is derived from an EMBL/GenBank/DDBJ whole genome shotgun (WGS) entry which is preliminary data.</text>
</comment>
<dbReference type="AlphaFoldDB" id="A0A9N9ET49"/>
<name>A0A9N9ET49_FUNMO</name>
<reference evidence="1" key="1">
    <citation type="submission" date="2021-06" db="EMBL/GenBank/DDBJ databases">
        <authorList>
            <person name="Kallberg Y."/>
            <person name="Tangrot J."/>
            <person name="Rosling A."/>
        </authorList>
    </citation>
    <scope>NUCLEOTIDE SEQUENCE</scope>
    <source>
        <strain evidence="1">87-6 pot B 2015</strain>
    </source>
</reference>
<dbReference type="Proteomes" id="UP000789375">
    <property type="component" value="Unassembled WGS sequence"/>
</dbReference>
<sequence length="62" mass="7474">MYELLVIGRMVWLRLVMVGHRPLTDRPFNDNCRRRAIWPKSNFKTNFLNEIFLVNLVFGHVE</sequence>
<accession>A0A9N9ET49</accession>
<gene>
    <name evidence="1" type="ORF">FMOSSE_LOCUS13343</name>
</gene>
<dbReference type="EMBL" id="CAJVPP010007689">
    <property type="protein sequence ID" value="CAG8690888.1"/>
    <property type="molecule type" value="Genomic_DNA"/>
</dbReference>
<proteinExistence type="predicted"/>
<evidence type="ECO:0000313" key="2">
    <source>
        <dbReference type="Proteomes" id="UP000789375"/>
    </source>
</evidence>
<organism evidence="1 2">
    <name type="scientific">Funneliformis mosseae</name>
    <name type="common">Endomycorrhizal fungus</name>
    <name type="synonym">Glomus mosseae</name>
    <dbReference type="NCBI Taxonomy" id="27381"/>
    <lineage>
        <taxon>Eukaryota</taxon>
        <taxon>Fungi</taxon>
        <taxon>Fungi incertae sedis</taxon>
        <taxon>Mucoromycota</taxon>
        <taxon>Glomeromycotina</taxon>
        <taxon>Glomeromycetes</taxon>
        <taxon>Glomerales</taxon>
        <taxon>Glomeraceae</taxon>
        <taxon>Funneliformis</taxon>
    </lineage>
</organism>
<keyword evidence="2" id="KW-1185">Reference proteome</keyword>
<evidence type="ECO:0000313" key="1">
    <source>
        <dbReference type="EMBL" id="CAG8690888.1"/>
    </source>
</evidence>
<protein>
    <submittedName>
        <fullName evidence="1">1895_t:CDS:1</fullName>
    </submittedName>
</protein>